<evidence type="ECO:0000259" key="1">
    <source>
        <dbReference type="PROSITE" id="PS50994"/>
    </source>
</evidence>
<dbReference type="GO" id="GO:0015074">
    <property type="term" value="P:DNA integration"/>
    <property type="evidence" value="ECO:0007669"/>
    <property type="project" value="InterPro"/>
</dbReference>
<dbReference type="Pfam" id="PF09299">
    <property type="entry name" value="Mu-transpos_C"/>
    <property type="match status" value="1"/>
</dbReference>
<protein>
    <recommendedName>
        <fullName evidence="1">Integrase catalytic domain-containing protein</fullName>
    </recommendedName>
</protein>
<dbReference type="InterPro" id="IPR015378">
    <property type="entry name" value="Transposase-like_Mu_C"/>
</dbReference>
<comment type="caution">
    <text evidence="2">The sequence shown here is derived from an EMBL/GenBank/DDBJ whole genome shotgun (WGS) entry which is preliminary data.</text>
</comment>
<dbReference type="InterPro" id="IPR012337">
    <property type="entry name" value="RNaseH-like_sf"/>
</dbReference>
<dbReference type="Pfam" id="PF00665">
    <property type="entry name" value="rve"/>
    <property type="match status" value="1"/>
</dbReference>
<dbReference type="InterPro" id="IPR001584">
    <property type="entry name" value="Integrase_cat-core"/>
</dbReference>
<proteinExistence type="predicted"/>
<dbReference type="GO" id="GO:0003676">
    <property type="term" value="F:nucleic acid binding"/>
    <property type="evidence" value="ECO:0007669"/>
    <property type="project" value="InterPro"/>
</dbReference>
<accession>A0A1F5VXG8</accession>
<dbReference type="STRING" id="1817863.A2Y62_04385"/>
<organism evidence="2 3">
    <name type="scientific">Candidatus Fischerbacteria bacterium RBG_13_37_8</name>
    <dbReference type="NCBI Taxonomy" id="1817863"/>
    <lineage>
        <taxon>Bacteria</taxon>
        <taxon>Candidatus Fischeribacteriota</taxon>
    </lineage>
</organism>
<gene>
    <name evidence="2" type="ORF">A2Y62_04385</name>
</gene>
<dbReference type="Proteomes" id="UP000178943">
    <property type="component" value="Unassembled WGS sequence"/>
</dbReference>
<reference evidence="2 3" key="1">
    <citation type="journal article" date="2016" name="Nat. Commun.">
        <title>Thousands of microbial genomes shed light on interconnected biogeochemical processes in an aquifer system.</title>
        <authorList>
            <person name="Anantharaman K."/>
            <person name="Brown C.T."/>
            <person name="Hug L.A."/>
            <person name="Sharon I."/>
            <person name="Castelle C.J."/>
            <person name="Probst A.J."/>
            <person name="Thomas B.C."/>
            <person name="Singh A."/>
            <person name="Wilkins M.J."/>
            <person name="Karaoz U."/>
            <person name="Brodie E.L."/>
            <person name="Williams K.H."/>
            <person name="Hubbard S.S."/>
            <person name="Banfield J.F."/>
        </authorList>
    </citation>
    <scope>NUCLEOTIDE SEQUENCE [LARGE SCALE GENOMIC DNA]</scope>
</reference>
<dbReference type="Gene3D" id="3.30.420.10">
    <property type="entry name" value="Ribonuclease H-like superfamily/Ribonuclease H"/>
    <property type="match status" value="1"/>
</dbReference>
<dbReference type="PROSITE" id="PS50994">
    <property type="entry name" value="INTEGRASE"/>
    <property type="match status" value="1"/>
</dbReference>
<dbReference type="PANTHER" id="PTHR35004">
    <property type="entry name" value="TRANSPOSASE RV3428C-RELATED"/>
    <property type="match status" value="1"/>
</dbReference>
<feature type="domain" description="Integrase catalytic" evidence="1">
    <location>
        <begin position="146"/>
        <end position="317"/>
    </location>
</feature>
<dbReference type="AlphaFoldDB" id="A0A1F5VXG8"/>
<evidence type="ECO:0000313" key="3">
    <source>
        <dbReference type="Proteomes" id="UP000178943"/>
    </source>
</evidence>
<evidence type="ECO:0000313" key="2">
    <source>
        <dbReference type="EMBL" id="OGF68166.1"/>
    </source>
</evidence>
<sequence>MMNKKAVEIALFRYELIGLAQHMSYKERRIFFKELAQREHNVPHIGIKRYSEETFKRWLLRYKNGGLDNLMPALRSDAGKTRRIDEKTHEIIKQIIEEFPYLSVSGIYRMMAHEGNIREGQFGETTLRNYIKKHNLKAHNITLQDRKRFEKDYINELWIADFTEGPYLISGKKKRKIYLCGIIDDNSRIITGAQWFFKENTESLAVTLKKAFSIYGICDCLYTDNGRVFRTNYLHLICARLGVALIHSRPYESAARGKIERFFLTAKKKFLSAIKWDSINDLEEVNRLFEIWLDKDYHRQPHHGINARPLDRYLEGAEKRKPRMVSKHELDIIFLKTIQRKVNNDATVSIDNKIYETPVNYIGKRVELRFSIDEPEKIWLYEQDKAVALIRPVNLSLNATKPYTGIHFKKILRKDEEDE</sequence>
<dbReference type="SUPFAM" id="SSF53098">
    <property type="entry name" value="Ribonuclease H-like"/>
    <property type="match status" value="1"/>
</dbReference>
<dbReference type="InterPro" id="IPR036397">
    <property type="entry name" value="RNaseH_sf"/>
</dbReference>
<name>A0A1F5VXG8_9BACT</name>
<dbReference type="EMBL" id="MFGW01000013">
    <property type="protein sequence ID" value="OGF68166.1"/>
    <property type="molecule type" value="Genomic_DNA"/>
</dbReference>
<dbReference type="PANTHER" id="PTHR35004:SF6">
    <property type="entry name" value="TRANSPOSASE"/>
    <property type="match status" value="1"/>
</dbReference>